<proteinExistence type="predicted"/>
<dbReference type="AlphaFoldDB" id="A0A1V4SJA1"/>
<evidence type="ECO:0000313" key="1">
    <source>
        <dbReference type="EMBL" id="OPX43972.1"/>
    </source>
</evidence>
<name>A0A1V4SJA1_RUMHU</name>
<dbReference type="EMBL" id="MZGX01000013">
    <property type="protein sequence ID" value="OPX43972.1"/>
    <property type="molecule type" value="Genomic_DNA"/>
</dbReference>
<gene>
    <name evidence="1" type="ORF">CLHUN_22150</name>
</gene>
<dbReference type="Proteomes" id="UP000191554">
    <property type="component" value="Unassembled WGS sequence"/>
</dbReference>
<protein>
    <submittedName>
        <fullName evidence="1">Uncharacterized protein</fullName>
    </submittedName>
</protein>
<keyword evidence="2" id="KW-1185">Reference proteome</keyword>
<accession>A0A1V4SJA1</accession>
<evidence type="ECO:0000313" key="2">
    <source>
        <dbReference type="Proteomes" id="UP000191554"/>
    </source>
</evidence>
<reference evidence="1 2" key="1">
    <citation type="submission" date="2017-03" db="EMBL/GenBank/DDBJ databases">
        <title>Genome sequence of Clostridium hungatei DSM 14427.</title>
        <authorList>
            <person name="Poehlein A."/>
            <person name="Daniel R."/>
        </authorList>
    </citation>
    <scope>NUCLEOTIDE SEQUENCE [LARGE SCALE GENOMIC DNA]</scope>
    <source>
        <strain evidence="1 2">DSM 14427</strain>
    </source>
</reference>
<comment type="caution">
    <text evidence="1">The sequence shown here is derived from an EMBL/GenBank/DDBJ whole genome shotgun (WGS) entry which is preliminary data.</text>
</comment>
<dbReference type="RefSeq" id="WP_278247537.1">
    <property type="nucleotide sequence ID" value="NZ_MZGX01000013.1"/>
</dbReference>
<sequence length="44" mass="5078">MEKITELITEVFKNAFEKCNYSAEYGMVTLSNHLTYGNFNVMVP</sequence>
<organism evidence="1 2">
    <name type="scientific">Ruminiclostridium hungatei</name>
    <name type="common">Clostridium hungatei</name>
    <dbReference type="NCBI Taxonomy" id="48256"/>
    <lineage>
        <taxon>Bacteria</taxon>
        <taxon>Bacillati</taxon>
        <taxon>Bacillota</taxon>
        <taxon>Clostridia</taxon>
        <taxon>Eubacteriales</taxon>
        <taxon>Oscillospiraceae</taxon>
        <taxon>Ruminiclostridium</taxon>
    </lineage>
</organism>